<dbReference type="KEGG" id="dgg:DGI_0617"/>
<sequence length="128" mass="14635">MQDLLIKGTKSSPSIAFCAADGNLSIRGESYPEHAVKFYEPVLQWIRDFLETESTPLHLTVDIVYFNSSSSKILMNLFDMLEEAAAGGRQVQVVWRHHEENEIAQECGEEFKEETQFLRFELQSYGDA</sequence>
<dbReference type="InterPro" id="IPR018530">
    <property type="entry name" value="SiaC"/>
</dbReference>
<dbReference type="STRING" id="1121448.DGI_0617"/>
<reference evidence="3" key="2">
    <citation type="submission" date="2013-07" db="EMBL/GenBank/DDBJ databases">
        <authorList>
            <person name="Morais-Silva F.O."/>
            <person name="Rezende A.M."/>
            <person name="Pimentel C."/>
            <person name="Resende D.M."/>
            <person name="Santos C.I."/>
            <person name="Clemente C."/>
            <person name="de Oliveira L.M."/>
            <person name="da Silva S.M."/>
            <person name="Costa D.A."/>
            <person name="Varela-Raposo A."/>
            <person name="Horacio E.C.A."/>
            <person name="Matos M."/>
            <person name="Flores O."/>
            <person name="Ruiz J.C."/>
            <person name="Rodrigues-Pousada C."/>
        </authorList>
    </citation>
    <scope>NUCLEOTIDE SEQUENCE [LARGE SCALE GENOMIC DNA]</scope>
    <source>
        <strain evidence="3">ATCC 19364 / DSM 1382 / NCIMB 9332 / VKM B-1759</strain>
    </source>
</reference>
<evidence type="ECO:0000313" key="2">
    <source>
        <dbReference type="EMBL" id="AGW12524.1"/>
    </source>
</evidence>
<evidence type="ECO:0000259" key="1">
    <source>
        <dbReference type="Pfam" id="PF09345"/>
    </source>
</evidence>
<organism evidence="2 3">
    <name type="scientific">Megalodesulfovibrio gigas (strain ATCC 19364 / DSM 1382 / NCIMB 9332 / VKM B-1759)</name>
    <name type="common">Desulfovibrio gigas</name>
    <dbReference type="NCBI Taxonomy" id="1121448"/>
    <lineage>
        <taxon>Bacteria</taxon>
        <taxon>Pseudomonadati</taxon>
        <taxon>Thermodesulfobacteriota</taxon>
        <taxon>Desulfovibrionia</taxon>
        <taxon>Desulfovibrionales</taxon>
        <taxon>Desulfovibrionaceae</taxon>
        <taxon>Megalodesulfovibrio</taxon>
    </lineage>
</organism>
<dbReference type="PATRIC" id="fig|1121448.10.peg.618"/>
<dbReference type="OrthoDB" id="5297629at2"/>
<evidence type="ECO:0000313" key="3">
    <source>
        <dbReference type="Proteomes" id="UP000016587"/>
    </source>
</evidence>
<protein>
    <recommendedName>
        <fullName evidence="1">SiaC family regulatory phosphoprotein domain-containing protein</fullName>
    </recommendedName>
</protein>
<dbReference type="RefSeq" id="WP_021759187.1">
    <property type="nucleotide sequence ID" value="NC_022444.1"/>
</dbReference>
<dbReference type="Pfam" id="PF09345">
    <property type="entry name" value="SiaC"/>
    <property type="match status" value="1"/>
</dbReference>
<proteinExistence type="predicted"/>
<dbReference type="eggNOG" id="ENOG50312WH">
    <property type="taxonomic scope" value="Bacteria"/>
</dbReference>
<accession>T2G8M0</accession>
<dbReference type="EMBL" id="CP006585">
    <property type="protein sequence ID" value="AGW12524.1"/>
    <property type="molecule type" value="Genomic_DNA"/>
</dbReference>
<dbReference type="HOGENOM" id="CLU_129198_0_0_7"/>
<dbReference type="AlphaFoldDB" id="T2G8M0"/>
<gene>
    <name evidence="2" type="ORF">DGI_0617</name>
</gene>
<reference evidence="2 3" key="1">
    <citation type="journal article" date="2013" name="J. Bacteriol.">
        <title>Roles of HynAB and Ech, the only two hydrogenases found in the model sulfate reducer Desulfovibrio gigas.</title>
        <authorList>
            <person name="Morais-Silva F.O."/>
            <person name="Santos C.I."/>
            <person name="Rodrigues R."/>
            <person name="Pereira I.A."/>
            <person name="Rodrigues-Pousada C."/>
        </authorList>
    </citation>
    <scope>NUCLEOTIDE SEQUENCE [LARGE SCALE GENOMIC DNA]</scope>
    <source>
        <strain evidence="3">ATCC 19364 / DSM 1382 / NCIMB 9332 / VKM B-1759</strain>
    </source>
</reference>
<keyword evidence="3" id="KW-1185">Reference proteome</keyword>
<dbReference type="Proteomes" id="UP000016587">
    <property type="component" value="Chromosome"/>
</dbReference>
<feature type="domain" description="SiaC family regulatory phosphoprotein" evidence="1">
    <location>
        <begin position="6"/>
        <end position="125"/>
    </location>
</feature>
<name>T2G8M0_MEGG1</name>